<evidence type="ECO:0000313" key="2">
    <source>
        <dbReference type="Proteomes" id="UP000623678"/>
    </source>
</evidence>
<accession>A0A926ICM5</accession>
<name>A0A926ICM5_9FIRM</name>
<comment type="caution">
    <text evidence="1">The sequence shown here is derived from an EMBL/GenBank/DDBJ whole genome shotgun (WGS) entry which is preliminary data.</text>
</comment>
<organism evidence="1 2">
    <name type="scientific">Youxingia wuxianensis</name>
    <dbReference type="NCBI Taxonomy" id="2763678"/>
    <lineage>
        <taxon>Bacteria</taxon>
        <taxon>Bacillati</taxon>
        <taxon>Bacillota</taxon>
        <taxon>Clostridia</taxon>
        <taxon>Eubacteriales</taxon>
        <taxon>Oscillospiraceae</taxon>
        <taxon>Youxingia</taxon>
    </lineage>
</organism>
<proteinExistence type="predicted"/>
<dbReference type="RefSeq" id="WP_262395125.1">
    <property type="nucleotide sequence ID" value="NZ_JACRTD010000004.1"/>
</dbReference>
<dbReference type="Proteomes" id="UP000623678">
    <property type="component" value="Unassembled WGS sequence"/>
</dbReference>
<keyword evidence="2" id="KW-1185">Reference proteome</keyword>
<gene>
    <name evidence="1" type="ORF">H8705_07070</name>
</gene>
<evidence type="ECO:0000313" key="1">
    <source>
        <dbReference type="EMBL" id="MBC8585342.1"/>
    </source>
</evidence>
<dbReference type="AlphaFoldDB" id="A0A926ICM5"/>
<reference evidence="1" key="1">
    <citation type="submission" date="2020-08" db="EMBL/GenBank/DDBJ databases">
        <title>Genome public.</title>
        <authorList>
            <person name="Liu C."/>
            <person name="Sun Q."/>
        </authorList>
    </citation>
    <scope>NUCLEOTIDE SEQUENCE</scope>
    <source>
        <strain evidence="1">NSJ-64</strain>
    </source>
</reference>
<dbReference type="EMBL" id="JACRTD010000004">
    <property type="protein sequence ID" value="MBC8585342.1"/>
    <property type="molecule type" value="Genomic_DNA"/>
</dbReference>
<protein>
    <submittedName>
        <fullName evidence="1">Uncharacterized protein</fullName>
    </submittedName>
</protein>
<sequence length="61" mass="6380">MNKATGTAVTGIAVAMAAGTAAYMLSHKRGHSSTSKKLKKNASKAIKTMGNILDSVDYMIH</sequence>